<name>A0ABR3LYP0_9TELE</name>
<dbReference type="EMBL" id="JAYMGO010000017">
    <property type="protein sequence ID" value="KAL1257991.1"/>
    <property type="molecule type" value="Genomic_DNA"/>
</dbReference>
<reference evidence="2 3" key="1">
    <citation type="submission" date="2023-09" db="EMBL/GenBank/DDBJ databases">
        <authorList>
            <person name="Wang M."/>
        </authorList>
    </citation>
    <scope>NUCLEOTIDE SEQUENCE [LARGE SCALE GENOMIC DNA]</scope>
    <source>
        <strain evidence="2">GT-2023</strain>
        <tissue evidence="2">Liver</tissue>
    </source>
</reference>
<dbReference type="Proteomes" id="UP001558613">
    <property type="component" value="Unassembled WGS sequence"/>
</dbReference>
<sequence>MLDLAKESWEQQPSPHCMIIQHVEQMHDRMASVWPVVREHMQQAKVYSRGAKLSEFQPGENVLVLIPSNECKFLARWLGPYEIVKRNGPGQLQSTPTQPKGGPANLPHKPPEAIA</sequence>
<evidence type="ECO:0000256" key="1">
    <source>
        <dbReference type="SAM" id="MobiDB-lite"/>
    </source>
</evidence>
<gene>
    <name evidence="2" type="ORF">QQF64_011235</name>
</gene>
<comment type="caution">
    <text evidence="2">The sequence shown here is derived from an EMBL/GenBank/DDBJ whole genome shotgun (WGS) entry which is preliminary data.</text>
</comment>
<feature type="region of interest" description="Disordered" evidence="1">
    <location>
        <begin position="86"/>
        <end position="115"/>
    </location>
</feature>
<organism evidence="2 3">
    <name type="scientific">Cirrhinus molitorella</name>
    <name type="common">mud carp</name>
    <dbReference type="NCBI Taxonomy" id="172907"/>
    <lineage>
        <taxon>Eukaryota</taxon>
        <taxon>Metazoa</taxon>
        <taxon>Chordata</taxon>
        <taxon>Craniata</taxon>
        <taxon>Vertebrata</taxon>
        <taxon>Euteleostomi</taxon>
        <taxon>Actinopterygii</taxon>
        <taxon>Neopterygii</taxon>
        <taxon>Teleostei</taxon>
        <taxon>Ostariophysi</taxon>
        <taxon>Cypriniformes</taxon>
        <taxon>Cyprinidae</taxon>
        <taxon>Labeoninae</taxon>
        <taxon>Labeonini</taxon>
        <taxon>Cirrhinus</taxon>
    </lineage>
</organism>
<keyword evidence="3" id="KW-1185">Reference proteome</keyword>
<protein>
    <submittedName>
        <fullName evidence="2">Uncharacterized protein</fullName>
    </submittedName>
</protein>
<evidence type="ECO:0000313" key="3">
    <source>
        <dbReference type="Proteomes" id="UP001558613"/>
    </source>
</evidence>
<accession>A0ABR3LYP0</accession>
<evidence type="ECO:0000313" key="2">
    <source>
        <dbReference type="EMBL" id="KAL1257991.1"/>
    </source>
</evidence>
<proteinExistence type="predicted"/>